<dbReference type="InterPro" id="IPR011251">
    <property type="entry name" value="Luciferase-like_dom"/>
</dbReference>
<dbReference type="Gene3D" id="3.20.20.30">
    <property type="entry name" value="Luciferase-like domain"/>
    <property type="match status" value="1"/>
</dbReference>
<dbReference type="Pfam" id="PF00296">
    <property type="entry name" value="Bac_luciferase"/>
    <property type="match status" value="1"/>
</dbReference>
<dbReference type="EMBL" id="PYBW01000119">
    <property type="protein sequence ID" value="PYC70617.1"/>
    <property type="molecule type" value="Genomic_DNA"/>
</dbReference>
<dbReference type="OrthoDB" id="7903015at2"/>
<comment type="caution">
    <text evidence="2">The sequence shown here is derived from an EMBL/GenBank/DDBJ whole genome shotgun (WGS) entry which is preliminary data.</text>
</comment>
<protein>
    <recommendedName>
        <fullName evidence="1">Luciferase-like domain-containing protein</fullName>
    </recommendedName>
</protein>
<reference evidence="2 3" key="1">
    <citation type="submission" date="2018-03" db="EMBL/GenBank/DDBJ databases">
        <title>Bioinformatic expansion and discovery of thiopeptide antibiotics.</title>
        <authorList>
            <person name="Schwalen C.J."/>
            <person name="Hudson G.A."/>
            <person name="Mitchell D.A."/>
        </authorList>
    </citation>
    <scope>NUCLEOTIDE SEQUENCE [LARGE SCALE GENOMIC DNA]</scope>
    <source>
        <strain evidence="2 3">ATCC 21389</strain>
    </source>
</reference>
<evidence type="ECO:0000313" key="2">
    <source>
        <dbReference type="EMBL" id="PYC70617.1"/>
    </source>
</evidence>
<evidence type="ECO:0000259" key="1">
    <source>
        <dbReference type="Pfam" id="PF00296"/>
    </source>
</evidence>
<dbReference type="InterPro" id="IPR036661">
    <property type="entry name" value="Luciferase-like_sf"/>
</dbReference>
<gene>
    <name evidence="2" type="ORF">C7C46_27300</name>
</gene>
<accession>A0A2V4NZE0</accession>
<dbReference type="Proteomes" id="UP000248039">
    <property type="component" value="Unassembled WGS sequence"/>
</dbReference>
<organism evidence="2 3">
    <name type="scientific">Streptomyces tateyamensis</name>
    <dbReference type="NCBI Taxonomy" id="565073"/>
    <lineage>
        <taxon>Bacteria</taxon>
        <taxon>Bacillati</taxon>
        <taxon>Actinomycetota</taxon>
        <taxon>Actinomycetes</taxon>
        <taxon>Kitasatosporales</taxon>
        <taxon>Streptomycetaceae</taxon>
        <taxon>Streptomyces</taxon>
    </lineage>
</organism>
<dbReference type="AlphaFoldDB" id="A0A2V4NZE0"/>
<dbReference type="SUPFAM" id="SSF51679">
    <property type="entry name" value="Bacterial luciferase-like"/>
    <property type="match status" value="1"/>
</dbReference>
<dbReference type="GO" id="GO:0016705">
    <property type="term" value="F:oxidoreductase activity, acting on paired donors, with incorporation or reduction of molecular oxygen"/>
    <property type="evidence" value="ECO:0007669"/>
    <property type="project" value="InterPro"/>
</dbReference>
<keyword evidence="3" id="KW-1185">Reference proteome</keyword>
<evidence type="ECO:0000313" key="3">
    <source>
        <dbReference type="Proteomes" id="UP000248039"/>
    </source>
</evidence>
<dbReference type="RefSeq" id="WP_110672599.1">
    <property type="nucleotide sequence ID" value="NZ_PYBW01000119.1"/>
</dbReference>
<sequence>MPQRARELRSLGVLVAGAAALRSVELAEHQGFDSAWLTLPRTAEQAAERTADRPSAQLDTLAAAAARTHRLALGTTTLPLTGASAPQLAEELAALDRSHGARLNPGVEFGTVGTGPGTIGATSGTVGTGANGATPGTVGAGPVAVGTDRRQVRELLDGLREFAPALARRLWCAPDDRHTARWAGAQELNLLVDAAGSAEQRLALIRAFRESHPRGAWARVCQRLVVLPVDAATPTQRARYQEHAQRTPALVGLSAQLAELLTSDVAFREVEEAAFVLPDGFAPEDHAQLLADLASRLAPLLGWHPVY</sequence>
<proteinExistence type="predicted"/>
<name>A0A2V4NZE0_9ACTN</name>
<feature type="domain" description="Luciferase-like" evidence="1">
    <location>
        <begin position="18"/>
        <end position="103"/>
    </location>
</feature>